<dbReference type="SUPFAM" id="SSF53850">
    <property type="entry name" value="Periplasmic binding protein-like II"/>
    <property type="match status" value="1"/>
</dbReference>
<feature type="signal peptide" evidence="4">
    <location>
        <begin position="1"/>
        <end position="29"/>
    </location>
</feature>
<dbReference type="PROSITE" id="PS01037">
    <property type="entry name" value="SBP_BACTERIAL_1"/>
    <property type="match status" value="1"/>
</dbReference>
<dbReference type="InterPro" id="IPR006059">
    <property type="entry name" value="SBP"/>
</dbReference>
<gene>
    <name evidence="5" type="ORF">D7M11_10515</name>
</gene>
<dbReference type="OrthoDB" id="383937at2"/>
<evidence type="ECO:0000256" key="3">
    <source>
        <dbReference type="ARBA" id="ARBA00022729"/>
    </source>
</evidence>
<dbReference type="RefSeq" id="WP_120747158.1">
    <property type="nucleotide sequence ID" value="NZ_RBAH01000006.1"/>
</dbReference>
<protein>
    <submittedName>
        <fullName evidence="5">Extracellular solute-binding protein</fullName>
    </submittedName>
</protein>
<keyword evidence="6" id="KW-1185">Reference proteome</keyword>
<accession>A0A3B0CIC5</accession>
<dbReference type="EMBL" id="RBAH01000006">
    <property type="protein sequence ID" value="RKN84952.1"/>
    <property type="molecule type" value="Genomic_DNA"/>
</dbReference>
<evidence type="ECO:0000256" key="2">
    <source>
        <dbReference type="ARBA" id="ARBA00022448"/>
    </source>
</evidence>
<comment type="caution">
    <text evidence="5">The sequence shown here is derived from an EMBL/GenBank/DDBJ whole genome shotgun (WGS) entry which is preliminary data.</text>
</comment>
<evidence type="ECO:0000313" key="5">
    <source>
        <dbReference type="EMBL" id="RKN84952.1"/>
    </source>
</evidence>
<dbReference type="PROSITE" id="PS51257">
    <property type="entry name" value="PROKAR_LIPOPROTEIN"/>
    <property type="match status" value="1"/>
</dbReference>
<dbReference type="Gene3D" id="3.40.190.10">
    <property type="entry name" value="Periplasmic binding protein-like II"/>
    <property type="match status" value="1"/>
</dbReference>
<dbReference type="Pfam" id="PF01547">
    <property type="entry name" value="SBP_bac_1"/>
    <property type="match status" value="1"/>
</dbReference>
<sequence length="448" mass="49441">MKRKIAASVSVVCLSAMLAACGSSGGGGAASGGDSGKSGEASAVPAPRKDPVELSIINGMSTMTEEQFMDEYGKKIMEKFPHVKIKYYIGNSSKTMTERITAGEPIDIIFASSGLTVDSLIAHGLEFDISNLIKTYQYDLNRIEPTSIEFQKKLANGGIYGLPINTNTLALFYNKDIFDKFGVPYPKEGMTWDEMYDLAKKMSRQEGGIQYRGFVMSFPHMFRLNQLSVPFVDPQTNKPTFDSDGFKKLTENFARFFAIPGNEGNASTVQGLATQRNYFYKDRTAAMIADLGGAYTNPILKDMNWDIVQVPSFKDKMGIGTQTYPTYYYITGTSKYKEQAFEIISYLTTDEFQTLQAKKGYAPIVKNPEIAKQIGQDTDVLKGKNVKSLLPDKFASPVMLSRQSAATETAMYKALEDIVQNKTDINSALRTAAEAADKAIKELEAKTK</sequence>
<proteinExistence type="inferred from homology"/>
<name>A0A3B0CIC5_9BACL</name>
<evidence type="ECO:0000256" key="1">
    <source>
        <dbReference type="ARBA" id="ARBA00008520"/>
    </source>
</evidence>
<comment type="similarity">
    <text evidence="1">Belongs to the bacterial solute-binding protein 1 family.</text>
</comment>
<dbReference type="PANTHER" id="PTHR43649:SF12">
    <property type="entry name" value="DIACETYLCHITOBIOSE BINDING PROTEIN DASA"/>
    <property type="match status" value="1"/>
</dbReference>
<organism evidence="5 6">
    <name type="scientific">Paenibacillus ginsengarvi</name>
    <dbReference type="NCBI Taxonomy" id="400777"/>
    <lineage>
        <taxon>Bacteria</taxon>
        <taxon>Bacillati</taxon>
        <taxon>Bacillota</taxon>
        <taxon>Bacilli</taxon>
        <taxon>Bacillales</taxon>
        <taxon>Paenibacillaceae</taxon>
        <taxon>Paenibacillus</taxon>
    </lineage>
</organism>
<evidence type="ECO:0000256" key="4">
    <source>
        <dbReference type="SAM" id="SignalP"/>
    </source>
</evidence>
<keyword evidence="3 4" id="KW-0732">Signal</keyword>
<dbReference type="GO" id="GO:0055085">
    <property type="term" value="P:transmembrane transport"/>
    <property type="evidence" value="ECO:0007669"/>
    <property type="project" value="InterPro"/>
</dbReference>
<dbReference type="InterPro" id="IPR006061">
    <property type="entry name" value="SBP_1_CS"/>
</dbReference>
<evidence type="ECO:0000313" key="6">
    <source>
        <dbReference type="Proteomes" id="UP000282311"/>
    </source>
</evidence>
<dbReference type="AlphaFoldDB" id="A0A3B0CIC5"/>
<dbReference type="InterPro" id="IPR050490">
    <property type="entry name" value="Bact_solute-bd_prot1"/>
</dbReference>
<feature type="chain" id="PRO_5017209011" evidence="4">
    <location>
        <begin position="30"/>
        <end position="448"/>
    </location>
</feature>
<reference evidence="5 6" key="1">
    <citation type="journal article" date="2007" name="Int. J. Syst. Evol. Microbiol.">
        <title>Paenibacillus ginsengarvi sp. nov., isolated from soil from ginseng cultivation.</title>
        <authorList>
            <person name="Yoon M.H."/>
            <person name="Ten L.N."/>
            <person name="Im W.T."/>
        </authorList>
    </citation>
    <scope>NUCLEOTIDE SEQUENCE [LARGE SCALE GENOMIC DNA]</scope>
    <source>
        <strain evidence="5 6">KCTC 13059</strain>
    </source>
</reference>
<dbReference type="Proteomes" id="UP000282311">
    <property type="component" value="Unassembled WGS sequence"/>
</dbReference>
<dbReference type="PANTHER" id="PTHR43649">
    <property type="entry name" value="ARABINOSE-BINDING PROTEIN-RELATED"/>
    <property type="match status" value="1"/>
</dbReference>
<keyword evidence="2" id="KW-0813">Transport</keyword>